<evidence type="ECO:0000313" key="5">
    <source>
        <dbReference type="EMBL" id="TWE13138.1"/>
    </source>
</evidence>
<dbReference type="InterPro" id="IPR010982">
    <property type="entry name" value="Lambda_DNA-bd_dom_sf"/>
</dbReference>
<dbReference type="CDD" id="cd00093">
    <property type="entry name" value="HTH_XRE"/>
    <property type="match status" value="1"/>
</dbReference>
<evidence type="ECO:0000313" key="6">
    <source>
        <dbReference type="Proteomes" id="UP000318297"/>
    </source>
</evidence>
<comment type="similarity">
    <text evidence="1">Belongs to the short-chain fatty acyl-CoA assimilation regulator (ScfR) family.</text>
</comment>
<dbReference type="InterPro" id="IPR050807">
    <property type="entry name" value="TransReg_Diox_bact_type"/>
</dbReference>
<dbReference type="Proteomes" id="UP000318297">
    <property type="component" value="Unassembled WGS sequence"/>
</dbReference>
<evidence type="ECO:0000256" key="1">
    <source>
        <dbReference type="ARBA" id="ARBA00007227"/>
    </source>
</evidence>
<keyword evidence="2" id="KW-0238">DNA-binding</keyword>
<comment type="caution">
    <text evidence="5">The sequence shown here is derived from an EMBL/GenBank/DDBJ whole genome shotgun (WGS) entry which is preliminary data.</text>
</comment>
<dbReference type="InterPro" id="IPR001387">
    <property type="entry name" value="Cro/C1-type_HTH"/>
</dbReference>
<dbReference type="Pfam" id="PF13560">
    <property type="entry name" value="HTH_31"/>
    <property type="match status" value="1"/>
</dbReference>
<sequence length="527" mass="57827">MSRVSPGKATTTRVKKRDPDRMTTAEANPGRLTSTEPDDSATTPPPGAAPDALTIGRRLRHVRQESGRTLGDVADAIGLSASALSLIENGKREPRLSVLTALAGALGVPLQDLLTTAAPTRRASLEIRLERAQRQPSYETLGLPKVKIGPRLPTEALEALVGMHEAMASAQADRAATPEHARRANAQLRERMRAADNYFGDIETEAGQLLAAIHHPGGPISRAAVDRLAGHLGYKLVHTSDLPGSTRTVTDLHNKRIYLPQPEAGQHDSRSLALHAVGHLVLGHRVPADYAEFLSQRVEINYFAAALLMPEGETVDFLRRAMREKDIAIEDLRDAYAVSYETAAHRFTNLATRHLGLPVHFMRISQDGVIYKAYENDGVQFPVDPLGAIEGQRVCRSWTARRVFEQPDLSQAFQAYTDTRSGTYWCTAVVDRTHDGLFAVNVGVPYQHVKWMRGRETTERSVSRCPDPSCCVQPPTGLAQRWTGQAWPSARVHSHLLAAMPPGVFPGVDDTEVYRFLERHAPAPEPV</sequence>
<dbReference type="SMART" id="SM00530">
    <property type="entry name" value="HTH_XRE"/>
    <property type="match status" value="1"/>
</dbReference>
<evidence type="ECO:0000256" key="2">
    <source>
        <dbReference type="ARBA" id="ARBA00023125"/>
    </source>
</evidence>
<dbReference type="GO" id="GO:0003700">
    <property type="term" value="F:DNA-binding transcription factor activity"/>
    <property type="evidence" value="ECO:0007669"/>
    <property type="project" value="TreeGrafter"/>
</dbReference>
<dbReference type="Pfam" id="PF06114">
    <property type="entry name" value="Peptidase_M78"/>
    <property type="match status" value="1"/>
</dbReference>
<accession>A0A561EC04</accession>
<dbReference type="PANTHER" id="PTHR46797:SF1">
    <property type="entry name" value="METHYLPHOSPHONATE SYNTHASE"/>
    <property type="match status" value="1"/>
</dbReference>
<dbReference type="SUPFAM" id="SSF47413">
    <property type="entry name" value="lambda repressor-like DNA-binding domains"/>
    <property type="match status" value="1"/>
</dbReference>
<organism evidence="5 6">
    <name type="scientific">Rudaeicoccus suwonensis</name>
    <dbReference type="NCBI Taxonomy" id="657409"/>
    <lineage>
        <taxon>Bacteria</taxon>
        <taxon>Bacillati</taxon>
        <taxon>Actinomycetota</taxon>
        <taxon>Actinomycetes</taxon>
        <taxon>Micrococcales</taxon>
        <taxon>Dermacoccaceae</taxon>
        <taxon>Rudaeicoccus</taxon>
    </lineage>
</organism>
<evidence type="ECO:0000259" key="4">
    <source>
        <dbReference type="PROSITE" id="PS50943"/>
    </source>
</evidence>
<proteinExistence type="inferred from homology"/>
<dbReference type="GO" id="GO:0003677">
    <property type="term" value="F:DNA binding"/>
    <property type="evidence" value="ECO:0007669"/>
    <property type="project" value="UniProtKB-KW"/>
</dbReference>
<dbReference type="Gene3D" id="1.10.260.40">
    <property type="entry name" value="lambda repressor-like DNA-binding domains"/>
    <property type="match status" value="1"/>
</dbReference>
<dbReference type="AlphaFoldDB" id="A0A561EC04"/>
<keyword evidence="6" id="KW-1185">Reference proteome</keyword>
<dbReference type="PANTHER" id="PTHR46797">
    <property type="entry name" value="HTH-TYPE TRANSCRIPTIONAL REGULATOR"/>
    <property type="match status" value="1"/>
</dbReference>
<reference evidence="5 6" key="1">
    <citation type="submission" date="2019-06" db="EMBL/GenBank/DDBJ databases">
        <title>Sequencing the genomes of 1000 actinobacteria strains.</title>
        <authorList>
            <person name="Klenk H.-P."/>
        </authorList>
    </citation>
    <scope>NUCLEOTIDE SEQUENCE [LARGE SCALE GENOMIC DNA]</scope>
    <source>
        <strain evidence="5 6">DSM 19560</strain>
    </source>
</reference>
<dbReference type="PROSITE" id="PS50943">
    <property type="entry name" value="HTH_CROC1"/>
    <property type="match status" value="1"/>
</dbReference>
<protein>
    <submittedName>
        <fullName evidence="5">Uncharacterized protein DUF955</fullName>
    </submittedName>
</protein>
<dbReference type="InterPro" id="IPR010359">
    <property type="entry name" value="IrrE_HExxH"/>
</dbReference>
<evidence type="ECO:0000256" key="3">
    <source>
        <dbReference type="SAM" id="MobiDB-lite"/>
    </source>
</evidence>
<gene>
    <name evidence="5" type="ORF">BKA23_1967</name>
</gene>
<dbReference type="EMBL" id="VIVQ01000001">
    <property type="protein sequence ID" value="TWE13138.1"/>
    <property type="molecule type" value="Genomic_DNA"/>
</dbReference>
<feature type="region of interest" description="Disordered" evidence="3">
    <location>
        <begin position="1"/>
        <end position="52"/>
    </location>
</feature>
<feature type="domain" description="HTH cro/C1-type" evidence="4">
    <location>
        <begin position="59"/>
        <end position="113"/>
    </location>
</feature>
<name>A0A561EC04_9MICO</name>
<dbReference type="GO" id="GO:0005829">
    <property type="term" value="C:cytosol"/>
    <property type="evidence" value="ECO:0007669"/>
    <property type="project" value="TreeGrafter"/>
</dbReference>
<dbReference type="RefSeq" id="WP_246104552.1">
    <property type="nucleotide sequence ID" value="NZ_VIVQ01000001.1"/>
</dbReference>